<dbReference type="PANTHER" id="PTHR47829:SF1">
    <property type="entry name" value="HAD FAMILY PHOSPHATASE"/>
    <property type="match status" value="1"/>
</dbReference>
<proteinExistence type="predicted"/>
<dbReference type="InterPro" id="IPR011009">
    <property type="entry name" value="Kinase-like_dom_sf"/>
</dbReference>
<dbReference type="Pfam" id="PF01636">
    <property type="entry name" value="APH"/>
    <property type="match status" value="1"/>
</dbReference>
<dbReference type="PANTHER" id="PTHR47829">
    <property type="entry name" value="HYDROLASE, PUTATIVE (AFU_ORTHOLOGUE AFUA_1G12880)-RELATED"/>
    <property type="match status" value="1"/>
</dbReference>
<evidence type="ECO:0000259" key="1">
    <source>
        <dbReference type="Pfam" id="PF01636"/>
    </source>
</evidence>
<dbReference type="GO" id="GO:0016301">
    <property type="term" value="F:kinase activity"/>
    <property type="evidence" value="ECO:0007669"/>
    <property type="project" value="UniProtKB-KW"/>
</dbReference>
<protein>
    <submittedName>
        <fullName evidence="2">Aminoglycoside phosphotransferase (APT) family kinase protein</fullName>
    </submittedName>
</protein>
<comment type="caution">
    <text evidence="2">The sequence shown here is derived from an EMBL/GenBank/DDBJ whole genome shotgun (WGS) entry which is preliminary data.</text>
</comment>
<dbReference type="CDD" id="cd05154">
    <property type="entry name" value="ACAD10_11_N-like"/>
    <property type="match status" value="1"/>
</dbReference>
<dbReference type="Gene3D" id="3.90.1200.10">
    <property type="match status" value="1"/>
</dbReference>
<dbReference type="InterPro" id="IPR052898">
    <property type="entry name" value="ACAD10-like"/>
</dbReference>
<dbReference type="InterPro" id="IPR002575">
    <property type="entry name" value="Aminoglycoside_PTrfase"/>
</dbReference>
<dbReference type="AlphaFoldDB" id="A0A495JAP6"/>
<dbReference type="Gene3D" id="3.30.200.20">
    <property type="entry name" value="Phosphorylase Kinase, domain 1"/>
    <property type="match status" value="1"/>
</dbReference>
<keyword evidence="3" id="KW-1185">Reference proteome</keyword>
<feature type="domain" description="Aminoglycoside phosphotransferase" evidence="1">
    <location>
        <begin position="44"/>
        <end position="276"/>
    </location>
</feature>
<dbReference type="RefSeq" id="WP_121153730.1">
    <property type="nucleotide sequence ID" value="NZ_RBKT01000001.1"/>
</dbReference>
<reference evidence="2 3" key="1">
    <citation type="submission" date="2018-10" db="EMBL/GenBank/DDBJ databases">
        <title>Sequencing the genomes of 1000 actinobacteria strains.</title>
        <authorList>
            <person name="Klenk H.-P."/>
        </authorList>
    </citation>
    <scope>NUCLEOTIDE SEQUENCE [LARGE SCALE GENOMIC DNA]</scope>
    <source>
        <strain evidence="2 3">DSM 45175</strain>
    </source>
</reference>
<evidence type="ECO:0000313" key="2">
    <source>
        <dbReference type="EMBL" id="RKR85997.1"/>
    </source>
</evidence>
<dbReference type="EMBL" id="RBKT01000001">
    <property type="protein sequence ID" value="RKR85997.1"/>
    <property type="molecule type" value="Genomic_DNA"/>
</dbReference>
<sequence length="340" mass="36132">MTGPDRAPAVRDDARALPGLGLARLAAYLDRVAPELVGGPLRGTVLAGGKSNLTYEVTDGRSRFVVRRPPLGHVLATAHDMGREYRVLHALAPTRVPVPGVLLHCPDPEVLGAPFYLMRFVEGRVYRVPAELTPLGPDQVTNLARSLVETLGHLHAVPPASVGLAGFGRPDGFAARQVRRWKTQIDASRSRDLPGVEELHDRLAAAVPPAGAATVVHGDFRLDNAVVGAGGGIRAVLDWEMSTLGDPLTDLGLLLVYSARLAAPGWPDAEGLAAEYARRTGRDLSDLGWYVAFASFKLAAILEGVHYRYVRGQTVGPGFDRVGEQVPPLIAQGLTTLGGA</sequence>
<gene>
    <name evidence="2" type="ORF">BDK92_0215</name>
</gene>
<dbReference type="InterPro" id="IPR041726">
    <property type="entry name" value="ACAD10_11_N"/>
</dbReference>
<dbReference type="SUPFAM" id="SSF56112">
    <property type="entry name" value="Protein kinase-like (PK-like)"/>
    <property type="match status" value="1"/>
</dbReference>
<keyword evidence="2" id="KW-0418">Kinase</keyword>
<keyword evidence="2" id="KW-0808">Transferase</keyword>
<name>A0A495JAP6_9ACTN</name>
<evidence type="ECO:0000313" key="3">
    <source>
        <dbReference type="Proteomes" id="UP000277671"/>
    </source>
</evidence>
<accession>A0A495JAP6</accession>
<dbReference type="Proteomes" id="UP000277671">
    <property type="component" value="Unassembled WGS sequence"/>
</dbReference>
<organism evidence="2 3">
    <name type="scientific">Micromonospora pisi</name>
    <dbReference type="NCBI Taxonomy" id="589240"/>
    <lineage>
        <taxon>Bacteria</taxon>
        <taxon>Bacillati</taxon>
        <taxon>Actinomycetota</taxon>
        <taxon>Actinomycetes</taxon>
        <taxon>Micromonosporales</taxon>
        <taxon>Micromonosporaceae</taxon>
        <taxon>Micromonospora</taxon>
    </lineage>
</organism>
<dbReference type="OrthoDB" id="3806873at2"/>